<dbReference type="Gene3D" id="3.40.50.720">
    <property type="entry name" value="NAD(P)-binding Rossmann-like Domain"/>
    <property type="match status" value="1"/>
</dbReference>
<evidence type="ECO:0000313" key="4">
    <source>
        <dbReference type="EMBL" id="MFC5503397.1"/>
    </source>
</evidence>
<dbReference type="EMBL" id="JBHSMG010000005">
    <property type="protein sequence ID" value="MFC5503397.1"/>
    <property type="molecule type" value="Genomic_DNA"/>
</dbReference>
<dbReference type="InterPro" id="IPR036291">
    <property type="entry name" value="NAD(P)-bd_dom_sf"/>
</dbReference>
<dbReference type="InterPro" id="IPR005913">
    <property type="entry name" value="dTDP_dehydrorham_reduct"/>
</dbReference>
<accession>A0ABW0NTI2</accession>
<evidence type="ECO:0000256" key="2">
    <source>
        <dbReference type="RuleBase" id="RU364082"/>
    </source>
</evidence>
<comment type="pathway">
    <text evidence="2">Carbohydrate biosynthesis; dTDP-L-rhamnose biosynthesis.</text>
</comment>
<dbReference type="PANTHER" id="PTHR10491:SF4">
    <property type="entry name" value="METHIONINE ADENOSYLTRANSFERASE 2 SUBUNIT BETA"/>
    <property type="match status" value="1"/>
</dbReference>
<dbReference type="EC" id="1.1.1.133" evidence="2"/>
<organism evidence="4 5">
    <name type="scientific">Lysinimonas soli</name>
    <dbReference type="NCBI Taxonomy" id="1074233"/>
    <lineage>
        <taxon>Bacteria</taxon>
        <taxon>Bacillati</taxon>
        <taxon>Actinomycetota</taxon>
        <taxon>Actinomycetes</taxon>
        <taxon>Micrococcales</taxon>
        <taxon>Microbacteriaceae</taxon>
        <taxon>Lysinimonas</taxon>
    </lineage>
</organism>
<evidence type="ECO:0000313" key="5">
    <source>
        <dbReference type="Proteomes" id="UP001596039"/>
    </source>
</evidence>
<reference evidence="5" key="1">
    <citation type="journal article" date="2019" name="Int. J. Syst. Evol. Microbiol.">
        <title>The Global Catalogue of Microorganisms (GCM) 10K type strain sequencing project: providing services to taxonomists for standard genome sequencing and annotation.</title>
        <authorList>
            <consortium name="The Broad Institute Genomics Platform"/>
            <consortium name="The Broad Institute Genome Sequencing Center for Infectious Disease"/>
            <person name="Wu L."/>
            <person name="Ma J."/>
        </authorList>
    </citation>
    <scope>NUCLEOTIDE SEQUENCE [LARGE SCALE GENOMIC DNA]</scope>
    <source>
        <strain evidence="5">CGMCC 4.6997</strain>
    </source>
</reference>
<comment type="function">
    <text evidence="2">Catalyzes the reduction of dTDP-6-deoxy-L-lyxo-4-hexulose to yield dTDP-L-rhamnose.</text>
</comment>
<evidence type="ECO:0000259" key="3">
    <source>
        <dbReference type="Pfam" id="PF04321"/>
    </source>
</evidence>
<dbReference type="SUPFAM" id="SSF51735">
    <property type="entry name" value="NAD(P)-binding Rossmann-fold domains"/>
    <property type="match status" value="1"/>
</dbReference>
<keyword evidence="2" id="KW-0560">Oxidoreductase</keyword>
<dbReference type="Pfam" id="PF04321">
    <property type="entry name" value="RmlD_sub_bind"/>
    <property type="match status" value="1"/>
</dbReference>
<dbReference type="Proteomes" id="UP001596039">
    <property type="component" value="Unassembled WGS sequence"/>
</dbReference>
<keyword evidence="5" id="KW-1185">Reference proteome</keyword>
<proteinExistence type="inferred from homology"/>
<sequence>MSATLPSVLVLGGAGMIGLGLMRHLATLGIEVAGTSREPQGAPPELRDRLVRFRLGADDLAEVLAPYGPGDLVVNSLGLIKHHIDDNSAADRRAAIAVNSAFPYALAALAEERGFRVIQIVTDCVFSGTTGGYSEQSHHDAFDVYGHSKSLGEVPSPNVLNLRCSVIGPELDSHVNLLEWVLSHPSGSTFSGYTDHTWNGVTTLAFARIVAGVLLSDEPLAGTVHVVPADHVNKSELSSMILRAYGREGVTVEPRQTGTPVDRTLTTIDPARNERLWRHAGYPTIPRIVEMVSELAEHETSGNTGQVS</sequence>
<comment type="similarity">
    <text evidence="1 2">Belongs to the dTDP-4-dehydrorhamnose reductase family.</text>
</comment>
<name>A0ABW0NTI2_9MICO</name>
<evidence type="ECO:0000256" key="1">
    <source>
        <dbReference type="ARBA" id="ARBA00010944"/>
    </source>
</evidence>
<protein>
    <recommendedName>
        <fullName evidence="2">dTDP-4-dehydrorhamnose reductase</fullName>
        <ecNumber evidence="2">1.1.1.133</ecNumber>
    </recommendedName>
</protein>
<dbReference type="InterPro" id="IPR029903">
    <property type="entry name" value="RmlD-like-bd"/>
</dbReference>
<comment type="caution">
    <text evidence="4">The sequence shown here is derived from an EMBL/GenBank/DDBJ whole genome shotgun (WGS) entry which is preliminary data.</text>
</comment>
<feature type="domain" description="RmlD-like substrate binding" evidence="3">
    <location>
        <begin position="8"/>
        <end position="257"/>
    </location>
</feature>
<dbReference type="PANTHER" id="PTHR10491">
    <property type="entry name" value="DTDP-4-DEHYDRORHAMNOSE REDUCTASE"/>
    <property type="match status" value="1"/>
</dbReference>
<keyword evidence="2" id="KW-0521">NADP</keyword>
<dbReference type="RefSeq" id="WP_386741113.1">
    <property type="nucleotide sequence ID" value="NZ_JBHSMG010000005.1"/>
</dbReference>
<gene>
    <name evidence="4" type="ORF">ACFPJ4_14205</name>
</gene>